<reference evidence="6 7" key="1">
    <citation type="submission" date="2019-08" db="EMBL/GenBank/DDBJ databases">
        <title>Whole genome sequencing of chitin degrading bacteria Chitinophaga pinensis YS16.</title>
        <authorList>
            <person name="Singh R.P."/>
            <person name="Manchanda G."/>
            <person name="Maurya I.K."/>
            <person name="Joshi N.K."/>
            <person name="Srivastava A.K."/>
        </authorList>
    </citation>
    <scope>NUCLEOTIDE SEQUENCE [LARGE SCALE GENOMIC DNA]</scope>
    <source>
        <strain evidence="6 7">YS-16</strain>
    </source>
</reference>
<dbReference type="InterPro" id="IPR011006">
    <property type="entry name" value="CheY-like_superfamily"/>
</dbReference>
<keyword evidence="1 3" id="KW-0597">Phosphoprotein</keyword>
<dbReference type="GO" id="GO:0000160">
    <property type="term" value="P:phosphorelay signal transduction system"/>
    <property type="evidence" value="ECO:0007669"/>
    <property type="project" value="InterPro"/>
</dbReference>
<dbReference type="InterPro" id="IPR000792">
    <property type="entry name" value="Tscrpt_reg_LuxR_C"/>
</dbReference>
<dbReference type="SMART" id="SM00421">
    <property type="entry name" value="HTH_LUXR"/>
    <property type="match status" value="1"/>
</dbReference>
<dbReference type="InterPro" id="IPR039420">
    <property type="entry name" value="WalR-like"/>
</dbReference>
<dbReference type="OrthoDB" id="9797341at2"/>
<dbReference type="AlphaFoldDB" id="A0A5C6LS96"/>
<proteinExistence type="predicted"/>
<evidence type="ECO:0000259" key="4">
    <source>
        <dbReference type="PROSITE" id="PS50043"/>
    </source>
</evidence>
<feature type="modified residue" description="4-aspartylphosphate" evidence="3">
    <location>
        <position position="54"/>
    </location>
</feature>
<accession>A0A5C6LS96</accession>
<sequence length="208" mass="23295">MIRLYFVNNHPLILEGLHAFFDDENDILIAGHARSGYGCLKFLMHNSVDIIIIDTCLPDIDSAALCANIRLEYPAVMILVLSFLKEERYIDRLLQSGANGYVLNTADKEELLFAVHSVYAGAIYLSPPIKQAMSSERVGLQKNFPSLTRREKEVLSLISEGNTNAEIAEKLFISADTVNSHRKKLLAKLEVKNTAMLIKYAVDNKLLV</sequence>
<dbReference type="SUPFAM" id="SSF52172">
    <property type="entry name" value="CheY-like"/>
    <property type="match status" value="1"/>
</dbReference>
<keyword evidence="7" id="KW-1185">Reference proteome</keyword>
<dbReference type="GO" id="GO:0003677">
    <property type="term" value="F:DNA binding"/>
    <property type="evidence" value="ECO:0007669"/>
    <property type="project" value="UniProtKB-KW"/>
</dbReference>
<dbReference type="Pfam" id="PF00196">
    <property type="entry name" value="GerE"/>
    <property type="match status" value="1"/>
</dbReference>
<gene>
    <name evidence="6" type="ORF">FEF09_15140</name>
</gene>
<evidence type="ECO:0000256" key="2">
    <source>
        <dbReference type="ARBA" id="ARBA00023125"/>
    </source>
</evidence>
<organism evidence="6 7">
    <name type="scientific">Chitinophaga pinensis</name>
    <dbReference type="NCBI Taxonomy" id="79329"/>
    <lineage>
        <taxon>Bacteria</taxon>
        <taxon>Pseudomonadati</taxon>
        <taxon>Bacteroidota</taxon>
        <taxon>Chitinophagia</taxon>
        <taxon>Chitinophagales</taxon>
        <taxon>Chitinophagaceae</taxon>
        <taxon>Chitinophaga</taxon>
    </lineage>
</organism>
<evidence type="ECO:0000313" key="6">
    <source>
        <dbReference type="EMBL" id="TWV99781.1"/>
    </source>
</evidence>
<protein>
    <submittedName>
        <fullName evidence="6">Response regulator transcription factor</fullName>
    </submittedName>
</protein>
<keyword evidence="2" id="KW-0238">DNA-binding</keyword>
<evidence type="ECO:0000313" key="7">
    <source>
        <dbReference type="Proteomes" id="UP000318815"/>
    </source>
</evidence>
<evidence type="ECO:0000259" key="5">
    <source>
        <dbReference type="PROSITE" id="PS50110"/>
    </source>
</evidence>
<dbReference type="InterPro" id="IPR016032">
    <property type="entry name" value="Sig_transdc_resp-reg_C-effctor"/>
</dbReference>
<name>A0A5C6LS96_9BACT</name>
<dbReference type="Proteomes" id="UP000318815">
    <property type="component" value="Unassembled WGS sequence"/>
</dbReference>
<dbReference type="Pfam" id="PF00072">
    <property type="entry name" value="Response_reg"/>
    <property type="match status" value="1"/>
</dbReference>
<dbReference type="EMBL" id="VOHS01000013">
    <property type="protein sequence ID" value="TWV99781.1"/>
    <property type="molecule type" value="Genomic_DNA"/>
</dbReference>
<dbReference type="PANTHER" id="PTHR43214:SF43">
    <property type="entry name" value="TWO-COMPONENT RESPONSE REGULATOR"/>
    <property type="match status" value="1"/>
</dbReference>
<evidence type="ECO:0000256" key="3">
    <source>
        <dbReference type="PROSITE-ProRule" id="PRU00169"/>
    </source>
</evidence>
<feature type="domain" description="HTH luxR-type" evidence="4">
    <location>
        <begin position="140"/>
        <end position="205"/>
    </location>
</feature>
<dbReference type="PROSITE" id="PS50043">
    <property type="entry name" value="HTH_LUXR_2"/>
    <property type="match status" value="1"/>
</dbReference>
<dbReference type="InterPro" id="IPR001789">
    <property type="entry name" value="Sig_transdc_resp-reg_receiver"/>
</dbReference>
<dbReference type="RefSeq" id="WP_146305897.1">
    <property type="nucleotide sequence ID" value="NZ_VOHS01000013.1"/>
</dbReference>
<dbReference type="SUPFAM" id="SSF46894">
    <property type="entry name" value="C-terminal effector domain of the bipartite response regulators"/>
    <property type="match status" value="1"/>
</dbReference>
<dbReference type="Gene3D" id="3.40.50.2300">
    <property type="match status" value="1"/>
</dbReference>
<dbReference type="InterPro" id="IPR058245">
    <property type="entry name" value="NreC/VraR/RcsB-like_REC"/>
</dbReference>
<evidence type="ECO:0000256" key="1">
    <source>
        <dbReference type="ARBA" id="ARBA00022553"/>
    </source>
</evidence>
<dbReference type="PRINTS" id="PR00038">
    <property type="entry name" value="HTHLUXR"/>
</dbReference>
<feature type="domain" description="Response regulatory" evidence="5">
    <location>
        <begin position="3"/>
        <end position="119"/>
    </location>
</feature>
<dbReference type="PROSITE" id="PS50110">
    <property type="entry name" value="RESPONSE_REGULATORY"/>
    <property type="match status" value="1"/>
</dbReference>
<comment type="caution">
    <text evidence="6">The sequence shown here is derived from an EMBL/GenBank/DDBJ whole genome shotgun (WGS) entry which is preliminary data.</text>
</comment>
<dbReference type="CDD" id="cd17535">
    <property type="entry name" value="REC_NarL-like"/>
    <property type="match status" value="1"/>
</dbReference>
<dbReference type="GO" id="GO:0006355">
    <property type="term" value="P:regulation of DNA-templated transcription"/>
    <property type="evidence" value="ECO:0007669"/>
    <property type="project" value="InterPro"/>
</dbReference>
<dbReference type="SMART" id="SM00448">
    <property type="entry name" value="REC"/>
    <property type="match status" value="1"/>
</dbReference>
<dbReference type="PANTHER" id="PTHR43214">
    <property type="entry name" value="TWO-COMPONENT RESPONSE REGULATOR"/>
    <property type="match status" value="1"/>
</dbReference>
<dbReference type="CDD" id="cd06170">
    <property type="entry name" value="LuxR_C_like"/>
    <property type="match status" value="1"/>
</dbReference>